<protein>
    <submittedName>
        <fullName evidence="1">RNA-directed DNA polymerase from mobile element jockey</fullName>
    </submittedName>
</protein>
<accession>A0A8X6UYP0</accession>
<dbReference type="AlphaFoldDB" id="A0A8X6UYP0"/>
<keyword evidence="2" id="KW-1185">Reference proteome</keyword>
<evidence type="ECO:0000313" key="1">
    <source>
        <dbReference type="EMBL" id="GFX92713.1"/>
    </source>
</evidence>
<keyword evidence="1" id="KW-0695">RNA-directed DNA polymerase</keyword>
<dbReference type="Proteomes" id="UP000887159">
    <property type="component" value="Unassembled WGS sequence"/>
</dbReference>
<reference evidence="1" key="1">
    <citation type="submission" date="2020-08" db="EMBL/GenBank/DDBJ databases">
        <title>Multicomponent nature underlies the extraordinary mechanical properties of spider dragline silk.</title>
        <authorList>
            <person name="Kono N."/>
            <person name="Nakamura H."/>
            <person name="Mori M."/>
            <person name="Yoshida Y."/>
            <person name="Ohtoshi R."/>
            <person name="Malay A.D."/>
            <person name="Moran D.A.P."/>
            <person name="Tomita M."/>
            <person name="Numata K."/>
            <person name="Arakawa K."/>
        </authorList>
    </citation>
    <scope>NUCLEOTIDE SEQUENCE</scope>
</reference>
<organism evidence="1 2">
    <name type="scientific">Trichonephila clavipes</name>
    <name type="common">Golden silk orbweaver</name>
    <name type="synonym">Nephila clavipes</name>
    <dbReference type="NCBI Taxonomy" id="2585209"/>
    <lineage>
        <taxon>Eukaryota</taxon>
        <taxon>Metazoa</taxon>
        <taxon>Ecdysozoa</taxon>
        <taxon>Arthropoda</taxon>
        <taxon>Chelicerata</taxon>
        <taxon>Arachnida</taxon>
        <taxon>Araneae</taxon>
        <taxon>Araneomorphae</taxon>
        <taxon>Entelegynae</taxon>
        <taxon>Araneoidea</taxon>
        <taxon>Nephilidae</taxon>
        <taxon>Trichonephila</taxon>
    </lineage>
</organism>
<keyword evidence="1" id="KW-0808">Transferase</keyword>
<name>A0A8X6UYP0_TRICX</name>
<sequence>MTLSNKILLYTAVLRPILSFASPVWGYVANSSIKILEVAQNSLIRSIVRPGRYVRNALIYRDLKIPAFTPKTYIQKLAKKFYEDIPHTNNLNVIDIQDYDLVDKIKRPRRILLDSYNPPNNLAVHSPVVNDHYLLNLYLNFSLFLIPFYLKIYFYCTHQDASCYPICKSPPHYQGSQERAFSLANVYPTPSVTHNFTVPAEIIFWTPAAKNHEEPPMTLTSPLCHLVIQSELTVSKFSQERTLSQVFHFEGAFIC</sequence>
<dbReference type="EMBL" id="BMAU01021163">
    <property type="protein sequence ID" value="GFX92713.1"/>
    <property type="molecule type" value="Genomic_DNA"/>
</dbReference>
<comment type="caution">
    <text evidence="1">The sequence shown here is derived from an EMBL/GenBank/DDBJ whole genome shotgun (WGS) entry which is preliminary data.</text>
</comment>
<dbReference type="GO" id="GO:0003964">
    <property type="term" value="F:RNA-directed DNA polymerase activity"/>
    <property type="evidence" value="ECO:0007669"/>
    <property type="project" value="UniProtKB-KW"/>
</dbReference>
<keyword evidence="1" id="KW-0548">Nucleotidyltransferase</keyword>
<gene>
    <name evidence="1" type="primary">jockeypol_144</name>
    <name evidence="1" type="ORF">TNCV_3399431</name>
</gene>
<evidence type="ECO:0000313" key="2">
    <source>
        <dbReference type="Proteomes" id="UP000887159"/>
    </source>
</evidence>
<proteinExistence type="predicted"/>